<evidence type="ECO:0000313" key="2">
    <source>
        <dbReference type="Proteomes" id="UP000000763"/>
    </source>
</evidence>
<dbReference type="AlphaFoldDB" id="Q6YVZ4"/>
<name>Q6YVZ4_ORYSJ</name>
<dbReference type="Proteomes" id="UP000000763">
    <property type="component" value="Chromosome 7"/>
</dbReference>
<proteinExistence type="predicted"/>
<reference evidence="2" key="2">
    <citation type="journal article" date="2008" name="Nucleic Acids Res.">
        <title>The rice annotation project database (RAP-DB): 2008 update.</title>
        <authorList>
            <consortium name="The rice annotation project (RAP)"/>
        </authorList>
    </citation>
    <scope>GENOME REANNOTATION</scope>
    <source>
        <strain evidence="2">cv. Nipponbare</strain>
    </source>
</reference>
<accession>Q6YVZ4</accession>
<organism evidence="1 2">
    <name type="scientific">Oryza sativa subsp. japonica</name>
    <name type="common">Rice</name>
    <dbReference type="NCBI Taxonomy" id="39947"/>
    <lineage>
        <taxon>Eukaryota</taxon>
        <taxon>Viridiplantae</taxon>
        <taxon>Streptophyta</taxon>
        <taxon>Embryophyta</taxon>
        <taxon>Tracheophyta</taxon>
        <taxon>Spermatophyta</taxon>
        <taxon>Magnoliopsida</taxon>
        <taxon>Liliopsida</taxon>
        <taxon>Poales</taxon>
        <taxon>Poaceae</taxon>
        <taxon>BOP clade</taxon>
        <taxon>Oryzoideae</taxon>
        <taxon>Oryzeae</taxon>
        <taxon>Oryzinae</taxon>
        <taxon>Oryza</taxon>
        <taxon>Oryza sativa</taxon>
    </lineage>
</organism>
<sequence>MCNSRDDEVNQVICDSNGSPKCSPDSTKTVLLGGSGGTSKCSLGGFPWSVALILTHSFHRCIHYLFTFLPHFFEATHSFQLLNAYSGADDDHGIEGQLPIDGC</sequence>
<evidence type="ECO:0000313" key="1">
    <source>
        <dbReference type="EMBL" id="BAC84463.1"/>
    </source>
</evidence>
<protein>
    <submittedName>
        <fullName evidence="1">Uncharacterized protein</fullName>
    </submittedName>
</protein>
<gene>
    <name evidence="1" type="primary">OSJNBb0018H10.9</name>
</gene>
<reference evidence="2" key="1">
    <citation type="journal article" date="2005" name="Nature">
        <title>The map-based sequence of the rice genome.</title>
        <authorList>
            <consortium name="International rice genome sequencing project (IRGSP)"/>
            <person name="Matsumoto T."/>
            <person name="Wu J."/>
            <person name="Kanamori H."/>
            <person name="Katayose Y."/>
            <person name="Fujisawa M."/>
            <person name="Namiki N."/>
            <person name="Mizuno H."/>
            <person name="Yamamoto K."/>
            <person name="Antonio B.A."/>
            <person name="Baba T."/>
            <person name="Sakata K."/>
            <person name="Nagamura Y."/>
            <person name="Aoki H."/>
            <person name="Arikawa K."/>
            <person name="Arita K."/>
            <person name="Bito T."/>
            <person name="Chiden Y."/>
            <person name="Fujitsuka N."/>
            <person name="Fukunaka R."/>
            <person name="Hamada M."/>
            <person name="Harada C."/>
            <person name="Hayashi A."/>
            <person name="Hijishita S."/>
            <person name="Honda M."/>
            <person name="Hosokawa S."/>
            <person name="Ichikawa Y."/>
            <person name="Idonuma A."/>
            <person name="Iijima M."/>
            <person name="Ikeda M."/>
            <person name="Ikeno M."/>
            <person name="Ito K."/>
            <person name="Ito S."/>
            <person name="Ito T."/>
            <person name="Ito Y."/>
            <person name="Ito Y."/>
            <person name="Iwabuchi A."/>
            <person name="Kamiya K."/>
            <person name="Karasawa W."/>
            <person name="Kurita K."/>
            <person name="Katagiri S."/>
            <person name="Kikuta A."/>
            <person name="Kobayashi H."/>
            <person name="Kobayashi N."/>
            <person name="Machita K."/>
            <person name="Maehara T."/>
            <person name="Masukawa M."/>
            <person name="Mizubayashi T."/>
            <person name="Mukai Y."/>
            <person name="Nagasaki H."/>
            <person name="Nagata Y."/>
            <person name="Naito S."/>
            <person name="Nakashima M."/>
            <person name="Nakama Y."/>
            <person name="Nakamichi Y."/>
            <person name="Nakamura M."/>
            <person name="Meguro A."/>
            <person name="Negishi M."/>
            <person name="Ohta I."/>
            <person name="Ohta T."/>
            <person name="Okamoto M."/>
            <person name="Ono N."/>
            <person name="Saji S."/>
            <person name="Sakaguchi M."/>
            <person name="Sakai K."/>
            <person name="Shibata M."/>
            <person name="Shimokawa T."/>
            <person name="Song J."/>
            <person name="Takazaki Y."/>
            <person name="Terasawa K."/>
            <person name="Tsugane M."/>
            <person name="Tsuji K."/>
            <person name="Ueda S."/>
            <person name="Waki K."/>
            <person name="Yamagata H."/>
            <person name="Yamamoto M."/>
            <person name="Yamamoto S."/>
            <person name="Yamane H."/>
            <person name="Yoshiki S."/>
            <person name="Yoshihara R."/>
            <person name="Yukawa K."/>
            <person name="Zhong H."/>
            <person name="Yano M."/>
            <person name="Yuan Q."/>
            <person name="Ouyang S."/>
            <person name="Liu J."/>
            <person name="Jones K.M."/>
            <person name="Gansberger K."/>
            <person name="Moffat K."/>
            <person name="Hill J."/>
            <person name="Bera J."/>
            <person name="Fadrosh D."/>
            <person name="Jin S."/>
            <person name="Johri S."/>
            <person name="Kim M."/>
            <person name="Overton L."/>
            <person name="Reardon M."/>
            <person name="Tsitrin T."/>
            <person name="Vuong H."/>
            <person name="Weaver B."/>
            <person name="Ciecko A."/>
            <person name="Tallon L."/>
            <person name="Jackson J."/>
            <person name="Pai G."/>
            <person name="Aken S.V."/>
            <person name="Utterback T."/>
            <person name="Reidmuller S."/>
            <person name="Feldblyum T."/>
            <person name="Hsiao J."/>
            <person name="Zismann V."/>
            <person name="Iobst S."/>
            <person name="de Vazeille A.R."/>
            <person name="Buell C.R."/>
            <person name="Ying K."/>
            <person name="Li Y."/>
            <person name="Lu T."/>
            <person name="Huang Y."/>
            <person name="Zhao Q."/>
            <person name="Feng Q."/>
            <person name="Zhang L."/>
            <person name="Zhu J."/>
            <person name="Weng Q."/>
            <person name="Mu J."/>
            <person name="Lu Y."/>
            <person name="Fan D."/>
            <person name="Liu Y."/>
            <person name="Guan J."/>
            <person name="Zhang Y."/>
            <person name="Yu S."/>
            <person name="Liu X."/>
            <person name="Zhang Y."/>
            <person name="Hong G."/>
            <person name="Han B."/>
            <person name="Choisne N."/>
            <person name="Demange N."/>
            <person name="Orjeda G."/>
            <person name="Samain S."/>
            <person name="Cattolico L."/>
            <person name="Pelletier E."/>
            <person name="Couloux A."/>
            <person name="Segurens B."/>
            <person name="Wincker P."/>
            <person name="D'Hont A."/>
            <person name="Scarpelli C."/>
            <person name="Weissenbach J."/>
            <person name="Salanoubat M."/>
            <person name="Quetier F."/>
            <person name="Yu Y."/>
            <person name="Kim H.R."/>
            <person name="Rambo T."/>
            <person name="Currie J."/>
            <person name="Collura K."/>
            <person name="Luo M."/>
            <person name="Yang T."/>
            <person name="Ammiraju J.S.S."/>
            <person name="Engler F."/>
            <person name="Soderlund C."/>
            <person name="Wing R.A."/>
            <person name="Palmer L.E."/>
            <person name="de la Bastide M."/>
            <person name="Spiegel L."/>
            <person name="Nascimento L."/>
            <person name="Zutavern T."/>
            <person name="O'Shaughnessy A."/>
            <person name="Dike S."/>
            <person name="Dedhia N."/>
            <person name="Preston R."/>
            <person name="Balija V."/>
            <person name="McCombie W.R."/>
            <person name="Chow T."/>
            <person name="Chen H."/>
            <person name="Chung M."/>
            <person name="Chen C."/>
            <person name="Shaw J."/>
            <person name="Wu H."/>
            <person name="Hsiao K."/>
            <person name="Chao Y."/>
            <person name="Chu M."/>
            <person name="Cheng C."/>
            <person name="Hour A."/>
            <person name="Lee P."/>
            <person name="Lin S."/>
            <person name="Lin Y."/>
            <person name="Liou J."/>
            <person name="Liu S."/>
            <person name="Hsing Y."/>
            <person name="Raghuvanshi S."/>
            <person name="Mohanty A."/>
            <person name="Bharti A.K."/>
            <person name="Gaur A."/>
            <person name="Gupta V."/>
            <person name="Kumar D."/>
            <person name="Ravi V."/>
            <person name="Vij S."/>
            <person name="Kapur A."/>
            <person name="Khurana P."/>
            <person name="Khurana P."/>
            <person name="Khurana J.P."/>
            <person name="Tyagi A.K."/>
            <person name="Gaikwad K."/>
            <person name="Singh A."/>
            <person name="Dalal V."/>
            <person name="Srivastava S."/>
            <person name="Dixit A."/>
            <person name="Pal A.K."/>
            <person name="Ghazi I.A."/>
            <person name="Yadav M."/>
            <person name="Pandit A."/>
            <person name="Bhargava A."/>
            <person name="Sureshbabu K."/>
            <person name="Batra K."/>
            <person name="Sharma T.R."/>
            <person name="Mohapatra T."/>
            <person name="Singh N.K."/>
            <person name="Messing J."/>
            <person name="Nelson A.B."/>
            <person name="Fuks G."/>
            <person name="Kavchok S."/>
            <person name="Keizer G."/>
            <person name="Linton E."/>
            <person name="Llaca V."/>
            <person name="Song R."/>
            <person name="Tanyolac B."/>
            <person name="Young S."/>
            <person name="Ho-Il K."/>
            <person name="Hahn J.H."/>
            <person name="Sangsakoo G."/>
            <person name="Vanavichit A."/>
            <person name="de Mattos Luiz.A.T."/>
            <person name="Zimmer P.D."/>
            <person name="Malone G."/>
            <person name="Dellagostin O."/>
            <person name="de Oliveira A.C."/>
            <person name="Bevan M."/>
            <person name="Bancroft I."/>
            <person name="Minx P."/>
            <person name="Cordum H."/>
            <person name="Wilson R."/>
            <person name="Cheng Z."/>
            <person name="Jin W."/>
            <person name="Jiang J."/>
            <person name="Leong S.A."/>
            <person name="Iwama H."/>
            <person name="Gojobori T."/>
            <person name="Itoh T."/>
            <person name="Niimura Y."/>
            <person name="Fujii Y."/>
            <person name="Habara T."/>
            <person name="Sakai H."/>
            <person name="Sato Y."/>
            <person name="Wilson G."/>
            <person name="Kumar K."/>
            <person name="McCouch S."/>
            <person name="Juretic N."/>
            <person name="Hoen D."/>
            <person name="Wright S."/>
            <person name="Bruskiewich R."/>
            <person name="Bureau T."/>
            <person name="Miyao A."/>
            <person name="Hirochika H."/>
            <person name="Nishikawa T."/>
            <person name="Kadowaki K."/>
            <person name="Sugiura M."/>
            <person name="Burr B."/>
            <person name="Sasaki T."/>
        </authorList>
    </citation>
    <scope>NUCLEOTIDE SEQUENCE [LARGE SCALE GENOMIC DNA]</scope>
    <source>
        <strain evidence="2">cv. Nipponbare</strain>
    </source>
</reference>
<dbReference type="EMBL" id="AP005807">
    <property type="protein sequence ID" value="BAC84463.1"/>
    <property type="molecule type" value="Genomic_DNA"/>
</dbReference>